<dbReference type="PROSITE" id="PS51257">
    <property type="entry name" value="PROKAR_LIPOPROTEIN"/>
    <property type="match status" value="1"/>
</dbReference>
<dbReference type="EMBL" id="QZJZ01000005">
    <property type="protein sequence ID" value="RJP62023.1"/>
    <property type="molecule type" value="Genomic_DNA"/>
</dbReference>
<organism evidence="2 3">
    <name type="scientific">Candidatus Auribacter fodinae</name>
    <dbReference type="NCBI Taxonomy" id="2093366"/>
    <lineage>
        <taxon>Bacteria</taxon>
        <taxon>Pseudomonadati</taxon>
        <taxon>Candidatus Auribacterota</taxon>
        <taxon>Candidatus Auribacteria</taxon>
        <taxon>Candidatus Auribacterales</taxon>
        <taxon>Candidatus Auribacteraceae</taxon>
        <taxon>Candidatus Auribacter</taxon>
    </lineage>
</organism>
<name>A0A3A4RH36_9BACT</name>
<evidence type="ECO:0000256" key="1">
    <source>
        <dbReference type="SAM" id="SignalP"/>
    </source>
</evidence>
<feature type="signal peptide" evidence="1">
    <location>
        <begin position="1"/>
        <end position="27"/>
    </location>
</feature>
<accession>A0A3A4RH36</accession>
<proteinExistence type="predicted"/>
<sequence>MRSIMAKSCLIIISVLSVLACSFNAHSSSIGDPLLNRTGDVVFSGGVFIYTGSFNMDGTATAFKFYDNDNYTPNRTVTPLLFEKVSNFHFILRGVGVSRPTAEIGIHNYNFSLIAGSDTVHSNYTFGFTNRNMSYDGQALSTINTYQGVVDLNFGGSWFGTVPYQSFDIQLGMEFMVFGTTGGNIVKLDEQAYTYSAQMEAEPPATVPEPYSITLLMLGIAGMVRKIRG</sequence>
<gene>
    <name evidence="2" type="ORF">C4541_00365</name>
</gene>
<protein>
    <submittedName>
        <fullName evidence="2">PEP-CTERM sorting domain-containing protein</fullName>
    </submittedName>
</protein>
<reference evidence="2 3" key="1">
    <citation type="journal article" date="2017" name="ISME J.">
        <title>Energy and carbon metabolisms in a deep terrestrial subsurface fluid microbial community.</title>
        <authorList>
            <person name="Momper L."/>
            <person name="Jungbluth S.P."/>
            <person name="Lee M.D."/>
            <person name="Amend J.P."/>
        </authorList>
    </citation>
    <scope>NUCLEOTIDE SEQUENCE [LARGE SCALE GENOMIC DNA]</scope>
    <source>
        <strain evidence="2">SURF_26</strain>
    </source>
</reference>
<dbReference type="AlphaFoldDB" id="A0A3A4RH36"/>
<evidence type="ECO:0000313" key="2">
    <source>
        <dbReference type="EMBL" id="RJP62023.1"/>
    </source>
</evidence>
<keyword evidence="1" id="KW-0732">Signal</keyword>
<evidence type="ECO:0000313" key="3">
    <source>
        <dbReference type="Proteomes" id="UP000266426"/>
    </source>
</evidence>
<comment type="caution">
    <text evidence="2">The sequence shown here is derived from an EMBL/GenBank/DDBJ whole genome shotgun (WGS) entry which is preliminary data.</text>
</comment>
<dbReference type="Proteomes" id="UP000266426">
    <property type="component" value="Unassembled WGS sequence"/>
</dbReference>
<feature type="chain" id="PRO_5017350041" evidence="1">
    <location>
        <begin position="28"/>
        <end position="229"/>
    </location>
</feature>